<reference evidence="2" key="1">
    <citation type="submission" date="2022-05" db="EMBL/GenBank/DDBJ databases">
        <authorList>
            <person name="Jo J.-H."/>
            <person name="Im W.-T."/>
        </authorList>
    </citation>
    <scope>NUCLEOTIDE SEQUENCE</scope>
    <source>
        <strain evidence="2">SE220</strain>
    </source>
</reference>
<name>A0ABT0S2H6_9SPHN</name>
<evidence type="ECO:0000313" key="2">
    <source>
        <dbReference type="EMBL" id="MCL6729829.1"/>
    </source>
</evidence>
<dbReference type="Proteomes" id="UP001165342">
    <property type="component" value="Unassembled WGS sequence"/>
</dbReference>
<proteinExistence type="predicted"/>
<protein>
    <recommendedName>
        <fullName evidence="4">DUF1488 domain-containing protein</fullName>
    </recommendedName>
</protein>
<feature type="compositionally biased region" description="Basic residues" evidence="1">
    <location>
        <begin position="90"/>
        <end position="105"/>
    </location>
</feature>
<evidence type="ECO:0008006" key="4">
    <source>
        <dbReference type="Google" id="ProtNLM"/>
    </source>
</evidence>
<gene>
    <name evidence="2" type="ORF">LZ538_07135</name>
</gene>
<comment type="caution">
    <text evidence="2">The sequence shown here is derived from an EMBL/GenBank/DDBJ whole genome shotgun (WGS) entry which is preliminary data.</text>
</comment>
<dbReference type="EMBL" id="JAMGBE010000002">
    <property type="protein sequence ID" value="MCL6729829.1"/>
    <property type="molecule type" value="Genomic_DNA"/>
</dbReference>
<keyword evidence="3" id="KW-1185">Reference proteome</keyword>
<organism evidence="2 3">
    <name type="scientific">Sphingomonas hankyongi</name>
    <dbReference type="NCBI Taxonomy" id="2908209"/>
    <lineage>
        <taxon>Bacteria</taxon>
        <taxon>Pseudomonadati</taxon>
        <taxon>Pseudomonadota</taxon>
        <taxon>Alphaproteobacteria</taxon>
        <taxon>Sphingomonadales</taxon>
        <taxon>Sphingomonadaceae</taxon>
        <taxon>Sphingomonas</taxon>
    </lineage>
</organism>
<sequence length="139" mass="15471">MENDTIRASGGNTLVDIWIDGRMRSISIAREAIEYLCDEAAMTEKDRCEFVRTHLSLVIDAARQRLEDGLTPGATIVIASGQLDAPARSTGRKAERRKGDRRKRKDPGAMPPAGDRRRSERRKGDRRSAAKDKPPGQSR</sequence>
<feature type="compositionally biased region" description="Basic and acidic residues" evidence="1">
    <location>
        <begin position="114"/>
        <end position="139"/>
    </location>
</feature>
<evidence type="ECO:0000256" key="1">
    <source>
        <dbReference type="SAM" id="MobiDB-lite"/>
    </source>
</evidence>
<evidence type="ECO:0000313" key="3">
    <source>
        <dbReference type="Proteomes" id="UP001165342"/>
    </source>
</evidence>
<accession>A0ABT0S2H6</accession>
<feature type="region of interest" description="Disordered" evidence="1">
    <location>
        <begin position="78"/>
        <end position="139"/>
    </location>
</feature>
<dbReference type="RefSeq" id="WP_249831300.1">
    <property type="nucleotide sequence ID" value="NZ_JAMGBE010000002.1"/>
</dbReference>